<evidence type="ECO:0000256" key="2">
    <source>
        <dbReference type="ARBA" id="ARBA00022679"/>
    </source>
</evidence>
<feature type="compositionally biased region" description="Basic and acidic residues" evidence="6">
    <location>
        <begin position="37"/>
        <end position="50"/>
    </location>
</feature>
<dbReference type="EMBL" id="JAINUG010000171">
    <property type="protein sequence ID" value="KAJ8390331.1"/>
    <property type="molecule type" value="Genomic_DNA"/>
</dbReference>
<name>A0AAD7RTY0_9TELE</name>
<sequence length="305" mass="33084">MIGDCPPSFLDLAVTCCNMCAERRPSFAEIVVELETKERERQSEEKKELVTQEPAPLDDSPHRRRSLCLPGDQRLSRSKSDMLPPTTPPLLGTPARVNPFSLRDDLNGGKIKLFDTPSKSVISLTFTLPPPPDSCDSPSQSNPPRGGHRRCQSLPCTPELSRLSLLPAATRGEGAMDAESVEEDEEWEEARQEVKKALDHTADDSGLPLDLEMGSLERLEEEDVERETLCIGEPMDCTSSPDTLEVPAPVKPRPASTATLPNGWGPPISNGPPSSPAAPPRQQQRHNGGGQPPTGVGGQRVPCRP</sequence>
<reference evidence="7" key="1">
    <citation type="journal article" date="2023" name="Science">
        <title>Genome structures resolve the early diversification of teleost fishes.</title>
        <authorList>
            <person name="Parey E."/>
            <person name="Louis A."/>
            <person name="Montfort J."/>
            <person name="Bouchez O."/>
            <person name="Roques C."/>
            <person name="Iampietro C."/>
            <person name="Lluch J."/>
            <person name="Castinel A."/>
            <person name="Donnadieu C."/>
            <person name="Desvignes T."/>
            <person name="Floi Bucao C."/>
            <person name="Jouanno E."/>
            <person name="Wen M."/>
            <person name="Mejri S."/>
            <person name="Dirks R."/>
            <person name="Jansen H."/>
            <person name="Henkel C."/>
            <person name="Chen W.J."/>
            <person name="Zahm M."/>
            <person name="Cabau C."/>
            <person name="Klopp C."/>
            <person name="Thompson A.W."/>
            <person name="Robinson-Rechavi M."/>
            <person name="Braasch I."/>
            <person name="Lecointre G."/>
            <person name="Bobe J."/>
            <person name="Postlethwait J.H."/>
            <person name="Berthelot C."/>
            <person name="Roest Crollius H."/>
            <person name="Guiguen Y."/>
        </authorList>
    </citation>
    <scope>NUCLEOTIDE SEQUENCE</scope>
    <source>
        <strain evidence="7">NC1722</strain>
    </source>
</reference>
<protein>
    <submittedName>
        <fullName evidence="7">Uncharacterized protein</fullName>
    </submittedName>
</protein>
<evidence type="ECO:0000313" key="7">
    <source>
        <dbReference type="EMBL" id="KAJ8390331.1"/>
    </source>
</evidence>
<feature type="compositionally biased region" description="Gly residues" evidence="6">
    <location>
        <begin position="287"/>
        <end position="298"/>
    </location>
</feature>
<feature type="compositionally biased region" description="Pro residues" evidence="6">
    <location>
        <begin position="269"/>
        <end position="279"/>
    </location>
</feature>
<feature type="compositionally biased region" description="Acidic residues" evidence="6">
    <location>
        <begin position="179"/>
        <end position="188"/>
    </location>
</feature>
<evidence type="ECO:0000256" key="3">
    <source>
        <dbReference type="ARBA" id="ARBA00022741"/>
    </source>
</evidence>
<keyword evidence="1" id="KW-0723">Serine/threonine-protein kinase</keyword>
<dbReference type="InterPro" id="IPR050940">
    <property type="entry name" value="Actin_reg-Ser/Thr_kinase"/>
</dbReference>
<evidence type="ECO:0000313" key="8">
    <source>
        <dbReference type="Proteomes" id="UP001221898"/>
    </source>
</evidence>
<dbReference type="GO" id="GO:0005737">
    <property type="term" value="C:cytoplasm"/>
    <property type="evidence" value="ECO:0007669"/>
    <property type="project" value="TreeGrafter"/>
</dbReference>
<evidence type="ECO:0000256" key="1">
    <source>
        <dbReference type="ARBA" id="ARBA00022527"/>
    </source>
</evidence>
<feature type="region of interest" description="Disordered" evidence="6">
    <location>
        <begin position="127"/>
        <end position="192"/>
    </location>
</feature>
<feature type="region of interest" description="Disordered" evidence="6">
    <location>
        <begin position="37"/>
        <end position="96"/>
    </location>
</feature>
<dbReference type="GO" id="GO:0051496">
    <property type="term" value="P:positive regulation of stress fiber assembly"/>
    <property type="evidence" value="ECO:0007669"/>
    <property type="project" value="TreeGrafter"/>
</dbReference>
<proteinExistence type="predicted"/>
<evidence type="ECO:0000256" key="6">
    <source>
        <dbReference type="SAM" id="MobiDB-lite"/>
    </source>
</evidence>
<keyword evidence="4" id="KW-0418">Kinase</keyword>
<dbReference type="GO" id="GO:0005634">
    <property type="term" value="C:nucleus"/>
    <property type="evidence" value="ECO:0007669"/>
    <property type="project" value="TreeGrafter"/>
</dbReference>
<keyword evidence="3" id="KW-0547">Nucleotide-binding</keyword>
<gene>
    <name evidence="7" type="ORF">AAFF_G00109000</name>
</gene>
<organism evidence="7 8">
    <name type="scientific">Aldrovandia affinis</name>
    <dbReference type="NCBI Taxonomy" id="143900"/>
    <lineage>
        <taxon>Eukaryota</taxon>
        <taxon>Metazoa</taxon>
        <taxon>Chordata</taxon>
        <taxon>Craniata</taxon>
        <taxon>Vertebrata</taxon>
        <taxon>Euteleostomi</taxon>
        <taxon>Actinopterygii</taxon>
        <taxon>Neopterygii</taxon>
        <taxon>Teleostei</taxon>
        <taxon>Notacanthiformes</taxon>
        <taxon>Halosauridae</taxon>
        <taxon>Aldrovandia</taxon>
    </lineage>
</organism>
<keyword evidence="2" id="KW-0808">Transferase</keyword>
<dbReference type="GO" id="GO:0004674">
    <property type="term" value="F:protein serine/threonine kinase activity"/>
    <property type="evidence" value="ECO:0007669"/>
    <property type="project" value="UniProtKB-KW"/>
</dbReference>
<keyword evidence="5" id="KW-0067">ATP-binding</keyword>
<dbReference type="GO" id="GO:0005524">
    <property type="term" value="F:ATP binding"/>
    <property type="evidence" value="ECO:0007669"/>
    <property type="project" value="UniProtKB-KW"/>
</dbReference>
<dbReference type="PANTHER" id="PTHR46485">
    <property type="entry name" value="LIM DOMAIN KINASE 1"/>
    <property type="match status" value="1"/>
</dbReference>
<accession>A0AAD7RTY0</accession>
<dbReference type="GO" id="GO:0030036">
    <property type="term" value="P:actin cytoskeleton organization"/>
    <property type="evidence" value="ECO:0007669"/>
    <property type="project" value="TreeGrafter"/>
</dbReference>
<dbReference type="AlphaFoldDB" id="A0AAD7RTY0"/>
<feature type="region of interest" description="Disordered" evidence="6">
    <location>
        <begin position="231"/>
        <end position="305"/>
    </location>
</feature>
<comment type="caution">
    <text evidence="7">The sequence shown here is derived from an EMBL/GenBank/DDBJ whole genome shotgun (WGS) entry which is preliminary data.</text>
</comment>
<feature type="compositionally biased region" description="Low complexity" evidence="6">
    <location>
        <begin position="134"/>
        <end position="144"/>
    </location>
</feature>
<dbReference type="Proteomes" id="UP001221898">
    <property type="component" value="Unassembled WGS sequence"/>
</dbReference>
<evidence type="ECO:0000256" key="4">
    <source>
        <dbReference type="ARBA" id="ARBA00022777"/>
    </source>
</evidence>
<keyword evidence="8" id="KW-1185">Reference proteome</keyword>
<dbReference type="PANTHER" id="PTHR46485:SF3">
    <property type="entry name" value="DUAL SPECIFICITY TESTIS-SPECIFIC PROTEIN KINASE 1"/>
    <property type="match status" value="1"/>
</dbReference>
<evidence type="ECO:0000256" key="5">
    <source>
        <dbReference type="ARBA" id="ARBA00022840"/>
    </source>
</evidence>